<dbReference type="Proteomes" id="UP001529510">
    <property type="component" value="Unassembled WGS sequence"/>
</dbReference>
<name>A0ABD0ML58_CIRMR</name>
<evidence type="ECO:0008006" key="3">
    <source>
        <dbReference type="Google" id="ProtNLM"/>
    </source>
</evidence>
<accession>A0ABD0ML58</accession>
<proteinExistence type="predicted"/>
<sequence length="397" mass="46174">MALPNFHFYYWAVNIRCITLWSHFYGRIDCPMWVKMELSSARKGSVLALLGSPLPLPPVEWTDSPTVRHTMRVWAQFRKYFGFCDFSLFSPILSNPLFQPSLSDSAFQDWHGRGIEKFKDLFIDNRMASFAQISGKFGLPNTHFFRYLQARHFLHSQIASFPEATAATTADMFLSFHPSHKGLISVIYDKLMGIKQAPMDKIKTAWEQDLNFQLSNEVWDSILRLVNSTSLCARHSLLQFKVVHRAHISKVRLSHMYPDVDPLCDKCKRDEASLFHMFWTCPSLERYWRDVFQTLSLILNLELEPDPLIALFGTAGEDDMYFTAIKRRILSFASLLASRAVLLRWKDAAPPTHAQWLRDIMTCLDLEKIRYSVCDSNKKFEKVWGPFLKYFENLKSN</sequence>
<evidence type="ECO:0000313" key="2">
    <source>
        <dbReference type="Proteomes" id="UP001529510"/>
    </source>
</evidence>
<dbReference type="AlphaFoldDB" id="A0ABD0ML58"/>
<protein>
    <recommendedName>
        <fullName evidence="3">Reverse transcriptase zinc-binding domain-containing protein</fullName>
    </recommendedName>
</protein>
<evidence type="ECO:0000313" key="1">
    <source>
        <dbReference type="EMBL" id="KAL0149606.1"/>
    </source>
</evidence>
<reference evidence="1 2" key="1">
    <citation type="submission" date="2024-05" db="EMBL/GenBank/DDBJ databases">
        <title>Genome sequencing and assembly of Indian major carp, Cirrhinus mrigala (Hamilton, 1822).</title>
        <authorList>
            <person name="Mohindra V."/>
            <person name="Chowdhury L.M."/>
            <person name="Lal K."/>
            <person name="Jena J.K."/>
        </authorList>
    </citation>
    <scope>NUCLEOTIDE SEQUENCE [LARGE SCALE GENOMIC DNA]</scope>
    <source>
        <strain evidence="1">CM1030</strain>
        <tissue evidence="1">Blood</tissue>
    </source>
</reference>
<keyword evidence="2" id="KW-1185">Reference proteome</keyword>
<comment type="caution">
    <text evidence="1">The sequence shown here is derived from an EMBL/GenBank/DDBJ whole genome shotgun (WGS) entry which is preliminary data.</text>
</comment>
<organism evidence="1 2">
    <name type="scientific">Cirrhinus mrigala</name>
    <name type="common">Mrigala</name>
    <dbReference type="NCBI Taxonomy" id="683832"/>
    <lineage>
        <taxon>Eukaryota</taxon>
        <taxon>Metazoa</taxon>
        <taxon>Chordata</taxon>
        <taxon>Craniata</taxon>
        <taxon>Vertebrata</taxon>
        <taxon>Euteleostomi</taxon>
        <taxon>Actinopterygii</taxon>
        <taxon>Neopterygii</taxon>
        <taxon>Teleostei</taxon>
        <taxon>Ostariophysi</taxon>
        <taxon>Cypriniformes</taxon>
        <taxon>Cyprinidae</taxon>
        <taxon>Labeoninae</taxon>
        <taxon>Labeonini</taxon>
        <taxon>Cirrhinus</taxon>
    </lineage>
</organism>
<gene>
    <name evidence="1" type="ORF">M9458_055133</name>
</gene>
<dbReference type="EMBL" id="JAMKFB020000399">
    <property type="protein sequence ID" value="KAL0149606.1"/>
    <property type="molecule type" value="Genomic_DNA"/>
</dbReference>